<dbReference type="GO" id="GO:0004519">
    <property type="term" value="F:endonuclease activity"/>
    <property type="evidence" value="ECO:0007669"/>
    <property type="project" value="UniProtKB-KW"/>
</dbReference>
<dbReference type="InterPro" id="IPR014721">
    <property type="entry name" value="Ribsml_uS5_D2-typ_fold_subgr"/>
</dbReference>
<dbReference type="SMART" id="SM01340">
    <property type="entry name" value="DNA_mis_repair"/>
    <property type="match status" value="1"/>
</dbReference>
<dbReference type="InterPro" id="IPR020667">
    <property type="entry name" value="DNA_mismatch_repair_MutL"/>
</dbReference>
<dbReference type="SUPFAM" id="SSF118116">
    <property type="entry name" value="DNA mismatch repair protein MutL"/>
    <property type="match status" value="1"/>
</dbReference>
<dbReference type="GO" id="GO:0006298">
    <property type="term" value="P:mismatch repair"/>
    <property type="evidence" value="ECO:0007669"/>
    <property type="project" value="UniProtKB-UniRule"/>
</dbReference>
<dbReference type="SUPFAM" id="SSF55874">
    <property type="entry name" value="ATPase domain of HSP90 chaperone/DNA topoisomerase II/histidine kinase"/>
    <property type="match status" value="1"/>
</dbReference>
<feature type="domain" description="MutL C-terminal dimerisation" evidence="6">
    <location>
        <begin position="441"/>
        <end position="583"/>
    </location>
</feature>
<dbReference type="HAMAP" id="MF_00149">
    <property type="entry name" value="DNA_mis_repair"/>
    <property type="match status" value="1"/>
</dbReference>
<dbReference type="Gene3D" id="3.30.1370.100">
    <property type="entry name" value="MutL, C-terminal domain, regulatory subdomain"/>
    <property type="match status" value="1"/>
</dbReference>
<dbReference type="InterPro" id="IPR037198">
    <property type="entry name" value="MutL_C_sf"/>
</dbReference>
<feature type="compositionally biased region" description="Basic and acidic residues" evidence="5">
    <location>
        <begin position="371"/>
        <end position="381"/>
    </location>
</feature>
<dbReference type="GO" id="GO:0016887">
    <property type="term" value="F:ATP hydrolysis activity"/>
    <property type="evidence" value="ECO:0007669"/>
    <property type="project" value="InterPro"/>
</dbReference>
<reference evidence="8 9" key="1">
    <citation type="submission" date="2019-11" db="EMBL/GenBank/DDBJ databases">
        <title>Genome sequences of 17 halophilic strains isolated from different environments.</title>
        <authorList>
            <person name="Furrow R.E."/>
        </authorList>
    </citation>
    <scope>NUCLEOTIDE SEQUENCE [LARGE SCALE GENOMIC DNA]</scope>
    <source>
        <strain evidence="8 9">22506_14_FS</strain>
    </source>
</reference>
<dbReference type="InterPro" id="IPR002099">
    <property type="entry name" value="MutL/Mlh/PMS"/>
</dbReference>
<dbReference type="FunFam" id="3.30.565.10:FF:000003">
    <property type="entry name" value="DNA mismatch repair endonuclease MutL"/>
    <property type="match status" value="1"/>
</dbReference>
<dbReference type="SUPFAM" id="SSF54211">
    <property type="entry name" value="Ribosomal protein S5 domain 2-like"/>
    <property type="match status" value="1"/>
</dbReference>
<keyword evidence="8" id="KW-0378">Hydrolase</keyword>
<dbReference type="InterPro" id="IPR014790">
    <property type="entry name" value="MutL_C"/>
</dbReference>
<dbReference type="CDD" id="cd00782">
    <property type="entry name" value="MutL_Trans"/>
    <property type="match status" value="1"/>
</dbReference>
<dbReference type="InterPro" id="IPR014762">
    <property type="entry name" value="DNA_mismatch_repair_CS"/>
</dbReference>
<gene>
    <name evidence="4 8" type="primary">mutL</name>
    <name evidence="8" type="ORF">GLW07_10790</name>
</gene>
<sequence length="627" mass="71131">MGKIVQLDDQLSNKIAAGEVVERPASVVKELVENAIDAESSEITIEIEEGGLSKIRIVDNGSGMDEEDCKLAFFRHATSKIKNERDLFQIETLGFRGEALPSIAAVSHLELKTSTGDAAGTYVKIEAGKVAEFKATDSRKGTEMTITGLFYNTPARLKHMKTVHTELANVADVINRQAMAHPDIAFRFFHNGKKLLSTTGNGDLLQVIAAIYGYNTARKMLPLKAETIDFSVSGYAAKPELTRASRQYISLIINGRYIKNFPISKGIQQGYHTLLPIGRYPIVVLHIKMNPTLIDVNVHPSKLEARISKEQDLALAIENTIKGIFKQIELIPEQAPPKKKEEESEQPAFQFQHNVQEKEPEEIPIRREWTPEKVEHSEEQSKPQNDFLQPFSIKEEIQTEQYESMAPTTHSPRPETRDELEMAMDYVKETNSDSRIPPLYPIGQMHGTYILAQNENGLYIIDQHAAQERIKYEFYREKVGEIDPVVQELLVPITLEYNTSESAIIDSRMDDLAKVGVFLESFGPNSYMVSAHPVWFPKGAEQNTIEELIQEVVDNRRIDVKKLREEAAIMMSCKKSIKANRHLRDDEVFTLLETLRQSVDPYTCPHGRPIIIHYSTYEMEKMFKRVM</sequence>
<evidence type="ECO:0000256" key="1">
    <source>
        <dbReference type="ARBA" id="ARBA00006082"/>
    </source>
</evidence>
<dbReference type="RefSeq" id="WP_160919343.1">
    <property type="nucleotide sequence ID" value="NZ_WMEY01000003.1"/>
</dbReference>
<dbReference type="InterPro" id="IPR042120">
    <property type="entry name" value="MutL_C_dimsub"/>
</dbReference>
<dbReference type="FunFam" id="3.30.1370.100:FF:000004">
    <property type="entry name" value="DNA mismatch repair endonuclease MutL"/>
    <property type="match status" value="1"/>
</dbReference>
<dbReference type="GO" id="GO:0005524">
    <property type="term" value="F:ATP binding"/>
    <property type="evidence" value="ECO:0007669"/>
    <property type="project" value="InterPro"/>
</dbReference>
<comment type="similarity">
    <text evidence="1 4">Belongs to the DNA mismatch repair MutL/HexB family.</text>
</comment>
<comment type="caution">
    <text evidence="8">The sequence shown here is derived from an EMBL/GenBank/DDBJ whole genome shotgun (WGS) entry which is preliminary data.</text>
</comment>
<dbReference type="PANTHER" id="PTHR10073:SF12">
    <property type="entry name" value="DNA MISMATCH REPAIR PROTEIN MLH1"/>
    <property type="match status" value="1"/>
</dbReference>
<dbReference type="EMBL" id="WMEY01000003">
    <property type="protein sequence ID" value="MYL63842.1"/>
    <property type="molecule type" value="Genomic_DNA"/>
</dbReference>
<dbReference type="InterPro" id="IPR020568">
    <property type="entry name" value="Ribosomal_Su5_D2-typ_SF"/>
</dbReference>
<dbReference type="Pfam" id="PF08676">
    <property type="entry name" value="MutL_C"/>
    <property type="match status" value="1"/>
</dbReference>
<evidence type="ECO:0000256" key="5">
    <source>
        <dbReference type="SAM" id="MobiDB-lite"/>
    </source>
</evidence>
<protein>
    <recommendedName>
        <fullName evidence="4">DNA mismatch repair protein MutL</fullName>
    </recommendedName>
</protein>
<feature type="domain" description="DNA mismatch repair protein S5" evidence="7">
    <location>
        <begin position="208"/>
        <end position="326"/>
    </location>
</feature>
<evidence type="ECO:0000259" key="6">
    <source>
        <dbReference type="SMART" id="SM00853"/>
    </source>
</evidence>
<dbReference type="AlphaFoldDB" id="A0A845EYY1"/>
<keyword evidence="3 4" id="KW-0234">DNA repair</keyword>
<keyword evidence="2 4" id="KW-0227">DNA damage</keyword>
<dbReference type="SMART" id="SM00853">
    <property type="entry name" value="MutL_C"/>
    <property type="match status" value="1"/>
</dbReference>
<dbReference type="GO" id="GO:0032300">
    <property type="term" value="C:mismatch repair complex"/>
    <property type="evidence" value="ECO:0007669"/>
    <property type="project" value="InterPro"/>
</dbReference>
<feature type="region of interest" description="Disordered" evidence="5">
    <location>
        <begin position="335"/>
        <end position="361"/>
    </location>
</feature>
<comment type="function">
    <text evidence="4">This protein is involved in the repair of mismatches in DNA. It is required for dam-dependent methyl-directed DNA mismatch repair. May act as a 'molecular matchmaker', a protein that promotes the formation of a stable complex between two or more DNA-binding proteins in an ATP-dependent manner without itself being part of a final effector complex.</text>
</comment>
<dbReference type="Pfam" id="PF01119">
    <property type="entry name" value="DNA_mis_repair"/>
    <property type="match status" value="1"/>
</dbReference>
<dbReference type="NCBIfam" id="NF000950">
    <property type="entry name" value="PRK00095.1-3"/>
    <property type="match status" value="1"/>
</dbReference>
<dbReference type="InterPro" id="IPR038973">
    <property type="entry name" value="MutL/Mlh/Pms-like"/>
</dbReference>
<evidence type="ECO:0000259" key="7">
    <source>
        <dbReference type="SMART" id="SM01340"/>
    </source>
</evidence>
<dbReference type="CDD" id="cd16926">
    <property type="entry name" value="HATPase_MutL-MLH-PMS-like"/>
    <property type="match status" value="1"/>
</dbReference>
<evidence type="ECO:0000256" key="2">
    <source>
        <dbReference type="ARBA" id="ARBA00022763"/>
    </source>
</evidence>
<keyword evidence="8" id="KW-0540">Nuclease</keyword>
<dbReference type="InterPro" id="IPR042121">
    <property type="entry name" value="MutL_C_regsub"/>
</dbReference>
<dbReference type="InterPro" id="IPR013507">
    <property type="entry name" value="DNA_mismatch_S5_2-like"/>
</dbReference>
<accession>A0A845EYY1</accession>
<dbReference type="Gene3D" id="3.30.1540.20">
    <property type="entry name" value="MutL, C-terminal domain, dimerisation subdomain"/>
    <property type="match status" value="1"/>
</dbReference>
<dbReference type="NCBIfam" id="TIGR00585">
    <property type="entry name" value="mutl"/>
    <property type="match status" value="1"/>
</dbReference>
<dbReference type="PANTHER" id="PTHR10073">
    <property type="entry name" value="DNA MISMATCH REPAIR PROTEIN MLH, PMS, MUTL"/>
    <property type="match status" value="1"/>
</dbReference>
<dbReference type="Proteomes" id="UP000447833">
    <property type="component" value="Unassembled WGS sequence"/>
</dbReference>
<organism evidence="8 9">
    <name type="scientific">Guptibacillus hwajinpoensis</name>
    <dbReference type="NCBI Taxonomy" id="208199"/>
    <lineage>
        <taxon>Bacteria</taxon>
        <taxon>Bacillati</taxon>
        <taxon>Bacillota</taxon>
        <taxon>Bacilli</taxon>
        <taxon>Bacillales</taxon>
        <taxon>Guptibacillaceae</taxon>
        <taxon>Guptibacillus</taxon>
    </lineage>
</organism>
<dbReference type="GO" id="GO:0030983">
    <property type="term" value="F:mismatched DNA binding"/>
    <property type="evidence" value="ECO:0007669"/>
    <property type="project" value="InterPro"/>
</dbReference>
<name>A0A845EYY1_9BACL</name>
<feature type="region of interest" description="Disordered" evidence="5">
    <location>
        <begin position="371"/>
        <end position="390"/>
    </location>
</feature>
<dbReference type="Gene3D" id="3.30.565.10">
    <property type="entry name" value="Histidine kinase-like ATPase, C-terminal domain"/>
    <property type="match status" value="1"/>
</dbReference>
<evidence type="ECO:0000256" key="4">
    <source>
        <dbReference type="HAMAP-Rule" id="MF_00149"/>
    </source>
</evidence>
<proteinExistence type="inferred from homology"/>
<evidence type="ECO:0000313" key="9">
    <source>
        <dbReference type="Proteomes" id="UP000447833"/>
    </source>
</evidence>
<evidence type="ECO:0000313" key="8">
    <source>
        <dbReference type="EMBL" id="MYL63842.1"/>
    </source>
</evidence>
<keyword evidence="8" id="KW-0255">Endonuclease</keyword>
<dbReference type="Pfam" id="PF13589">
    <property type="entry name" value="HATPase_c_3"/>
    <property type="match status" value="1"/>
</dbReference>
<dbReference type="PROSITE" id="PS00058">
    <property type="entry name" value="DNA_MISMATCH_REPAIR_1"/>
    <property type="match status" value="1"/>
</dbReference>
<dbReference type="GO" id="GO:0140664">
    <property type="term" value="F:ATP-dependent DNA damage sensor activity"/>
    <property type="evidence" value="ECO:0007669"/>
    <property type="project" value="InterPro"/>
</dbReference>
<evidence type="ECO:0000256" key="3">
    <source>
        <dbReference type="ARBA" id="ARBA00023204"/>
    </source>
</evidence>
<dbReference type="Gene3D" id="3.30.230.10">
    <property type="match status" value="1"/>
</dbReference>
<dbReference type="InterPro" id="IPR036890">
    <property type="entry name" value="HATPase_C_sf"/>
</dbReference>